<evidence type="ECO:0000256" key="10">
    <source>
        <dbReference type="ARBA" id="ARBA00022984"/>
    </source>
</evidence>
<dbReference type="GO" id="GO:0071555">
    <property type="term" value="P:cell wall organization"/>
    <property type="evidence" value="ECO:0007669"/>
    <property type="project" value="UniProtKB-KW"/>
</dbReference>
<dbReference type="Pfam" id="PF00768">
    <property type="entry name" value="Peptidase_S11"/>
    <property type="match status" value="1"/>
</dbReference>
<dbReference type="SUPFAM" id="SSF56601">
    <property type="entry name" value="beta-lactamase/transpeptidase-like"/>
    <property type="match status" value="1"/>
</dbReference>
<evidence type="ECO:0000259" key="18">
    <source>
        <dbReference type="Pfam" id="PF07943"/>
    </source>
</evidence>
<evidence type="ECO:0000256" key="1">
    <source>
        <dbReference type="ARBA" id="ARBA00003217"/>
    </source>
</evidence>
<accession>A0A926D8X9</accession>
<dbReference type="Gene3D" id="2.60.410.10">
    <property type="entry name" value="D-Ala-D-Ala carboxypeptidase, C-terminal domain"/>
    <property type="match status" value="1"/>
</dbReference>
<evidence type="ECO:0000259" key="17">
    <source>
        <dbReference type="Pfam" id="PF00768"/>
    </source>
</evidence>
<feature type="signal peptide" evidence="16">
    <location>
        <begin position="1"/>
        <end position="26"/>
    </location>
</feature>
<dbReference type="Proteomes" id="UP000651482">
    <property type="component" value="Unassembled WGS sequence"/>
</dbReference>
<keyword evidence="5 19" id="KW-0121">Carboxypeptidase</keyword>
<keyword evidence="11" id="KW-0961">Cell wall biogenesis/degradation</keyword>
<evidence type="ECO:0000256" key="3">
    <source>
        <dbReference type="ARBA" id="ARBA00007164"/>
    </source>
</evidence>
<dbReference type="PANTHER" id="PTHR21581">
    <property type="entry name" value="D-ALANYL-D-ALANINE CARBOXYPEPTIDASE"/>
    <property type="match status" value="1"/>
</dbReference>
<evidence type="ECO:0000256" key="16">
    <source>
        <dbReference type="SAM" id="SignalP"/>
    </source>
</evidence>
<feature type="binding site" evidence="14">
    <location>
        <position position="226"/>
    </location>
    <ligand>
        <name>substrate</name>
    </ligand>
</feature>
<keyword evidence="10" id="KW-0573">Peptidoglycan synthesis</keyword>
<evidence type="ECO:0000256" key="9">
    <source>
        <dbReference type="ARBA" id="ARBA00022960"/>
    </source>
</evidence>
<comment type="caution">
    <text evidence="19">The sequence shown here is derived from an EMBL/GenBank/DDBJ whole genome shotgun (WGS) entry which is preliminary data.</text>
</comment>
<dbReference type="GO" id="GO:0006508">
    <property type="term" value="P:proteolysis"/>
    <property type="evidence" value="ECO:0007669"/>
    <property type="project" value="UniProtKB-KW"/>
</dbReference>
<evidence type="ECO:0000256" key="12">
    <source>
        <dbReference type="ARBA" id="ARBA00034000"/>
    </source>
</evidence>
<keyword evidence="9" id="KW-0133">Cell shape</keyword>
<evidence type="ECO:0000313" key="19">
    <source>
        <dbReference type="EMBL" id="MBC8532994.1"/>
    </source>
</evidence>
<feature type="domain" description="Peptidase S11 D-Ala-D-Ala carboxypeptidase A C-terminal" evidence="18">
    <location>
        <begin position="297"/>
        <end position="358"/>
    </location>
</feature>
<evidence type="ECO:0000256" key="11">
    <source>
        <dbReference type="ARBA" id="ARBA00023316"/>
    </source>
</evidence>
<comment type="catalytic activity">
    <reaction evidence="12">
        <text>Preferential cleavage: (Ac)2-L-Lys-D-Ala-|-D-Ala. Also transpeptidation of peptidyl-alanyl moieties that are N-acyl substituents of D-alanine.</text>
        <dbReference type="EC" id="3.4.16.4"/>
    </reaction>
</comment>
<keyword evidence="8" id="KW-0378">Hydrolase</keyword>
<dbReference type="PRINTS" id="PR00725">
    <property type="entry name" value="DADACBPTASE1"/>
</dbReference>
<comment type="pathway">
    <text evidence="2">Cell wall biogenesis; peptidoglycan biosynthesis.</text>
</comment>
<dbReference type="InterPro" id="IPR001967">
    <property type="entry name" value="Peptidase_S11_N"/>
</dbReference>
<protein>
    <recommendedName>
        <fullName evidence="4">serine-type D-Ala-D-Ala carboxypeptidase</fullName>
        <ecNumber evidence="4">3.4.16.4</ecNumber>
    </recommendedName>
</protein>
<dbReference type="InterPro" id="IPR037167">
    <property type="entry name" value="Peptidase_S11_C_sf"/>
</dbReference>
<keyword evidence="6" id="KW-0645">Protease</keyword>
<proteinExistence type="inferred from homology"/>
<feature type="domain" description="Peptidase S11 D-alanyl-D-alanine carboxypeptidase A N-terminal" evidence="17">
    <location>
        <begin position="32"/>
        <end position="256"/>
    </location>
</feature>
<evidence type="ECO:0000256" key="6">
    <source>
        <dbReference type="ARBA" id="ARBA00022670"/>
    </source>
</evidence>
<evidence type="ECO:0000256" key="8">
    <source>
        <dbReference type="ARBA" id="ARBA00022801"/>
    </source>
</evidence>
<dbReference type="EMBL" id="JACRSN010000003">
    <property type="protein sequence ID" value="MBC8532994.1"/>
    <property type="molecule type" value="Genomic_DNA"/>
</dbReference>
<organism evidence="19 20">
    <name type="scientific">Yeguia hominis</name>
    <dbReference type="NCBI Taxonomy" id="2763662"/>
    <lineage>
        <taxon>Bacteria</taxon>
        <taxon>Bacillati</taxon>
        <taxon>Bacillota</taxon>
        <taxon>Clostridia</taxon>
        <taxon>Eubacteriales</taxon>
        <taxon>Yeguiaceae</taxon>
        <taxon>Yeguia</taxon>
    </lineage>
</organism>
<dbReference type="AlphaFoldDB" id="A0A926D8X9"/>
<dbReference type="SUPFAM" id="SSF69189">
    <property type="entry name" value="Penicillin-binding protein associated domain"/>
    <property type="match status" value="1"/>
</dbReference>
<keyword evidence="20" id="KW-1185">Reference proteome</keyword>
<dbReference type="InterPro" id="IPR012338">
    <property type="entry name" value="Beta-lactam/transpept-like"/>
</dbReference>
<dbReference type="InterPro" id="IPR015956">
    <property type="entry name" value="Peniciliin-bd_prot_C_sf"/>
</dbReference>
<evidence type="ECO:0000256" key="7">
    <source>
        <dbReference type="ARBA" id="ARBA00022729"/>
    </source>
</evidence>
<comment type="similarity">
    <text evidence="3 15">Belongs to the peptidase S11 family.</text>
</comment>
<reference evidence="19" key="1">
    <citation type="submission" date="2020-08" db="EMBL/GenBank/DDBJ databases">
        <title>Genome public.</title>
        <authorList>
            <person name="Liu C."/>
            <person name="Sun Q."/>
        </authorList>
    </citation>
    <scope>NUCLEOTIDE SEQUENCE</scope>
    <source>
        <strain evidence="19">NSJ-40</strain>
    </source>
</reference>
<dbReference type="EC" id="3.4.16.4" evidence="4"/>
<feature type="chain" id="PRO_5037541072" description="serine-type D-Ala-D-Ala carboxypeptidase" evidence="16">
    <location>
        <begin position="27"/>
        <end position="381"/>
    </location>
</feature>
<feature type="active site" evidence="13">
    <location>
        <position position="119"/>
    </location>
</feature>
<evidence type="ECO:0000256" key="14">
    <source>
        <dbReference type="PIRSR" id="PIRSR618044-2"/>
    </source>
</evidence>
<feature type="active site" description="Acyl-ester intermediate" evidence="13">
    <location>
        <position position="63"/>
    </location>
</feature>
<comment type="function">
    <text evidence="1">Removes C-terminal D-alanyl residues from sugar-peptide cell wall precursors.</text>
</comment>
<dbReference type="PANTHER" id="PTHR21581:SF33">
    <property type="entry name" value="D-ALANYL-D-ALANINE CARBOXYPEPTIDASE DACB"/>
    <property type="match status" value="1"/>
</dbReference>
<name>A0A926D8X9_9FIRM</name>
<evidence type="ECO:0000256" key="5">
    <source>
        <dbReference type="ARBA" id="ARBA00022645"/>
    </source>
</evidence>
<feature type="active site" description="Proton acceptor" evidence="13">
    <location>
        <position position="66"/>
    </location>
</feature>
<evidence type="ECO:0000256" key="15">
    <source>
        <dbReference type="RuleBase" id="RU004016"/>
    </source>
</evidence>
<evidence type="ECO:0000313" key="20">
    <source>
        <dbReference type="Proteomes" id="UP000651482"/>
    </source>
</evidence>
<dbReference type="Gene3D" id="3.40.710.10">
    <property type="entry name" value="DD-peptidase/beta-lactamase superfamily"/>
    <property type="match status" value="1"/>
</dbReference>
<evidence type="ECO:0000256" key="2">
    <source>
        <dbReference type="ARBA" id="ARBA00004752"/>
    </source>
</evidence>
<dbReference type="GO" id="GO:0008360">
    <property type="term" value="P:regulation of cell shape"/>
    <property type="evidence" value="ECO:0007669"/>
    <property type="project" value="UniProtKB-KW"/>
</dbReference>
<dbReference type="Pfam" id="PF07943">
    <property type="entry name" value="PBP5_C"/>
    <property type="match status" value="1"/>
</dbReference>
<dbReference type="GO" id="GO:0009252">
    <property type="term" value="P:peptidoglycan biosynthetic process"/>
    <property type="evidence" value="ECO:0007669"/>
    <property type="project" value="UniProtKB-KW"/>
</dbReference>
<dbReference type="RefSeq" id="WP_249318272.1">
    <property type="nucleotide sequence ID" value="NZ_JACRSN010000003.1"/>
</dbReference>
<gene>
    <name evidence="19" type="ORF">IAG03_03050</name>
</gene>
<sequence>MKKRMMGIAVGVWLTAAVFCAPQVQAEPLPLPSVSASAAVLLRADTGSVLYAHDAETERPMASTTKIMTALLTLEAAEQDDRVITVTDEMVRVEGSSMGLQAENALPLSSLAKGMLLASGNDAANAAAIAIGGNTEAFVEQMNARAQELHMMHTHFVTPSGLDAEGHVSTALDMAKLGAAALENEAFAGIVREKQLAVPFVKPEQTISYRNHNKLLRLYPDCIGIKTGFTKKAGRCLVSAAERDGVRLVAVTLNAPDDWNDHIRLFEYGFSLLSEQTLPGVSVQADVVGGTAPAVPLSSKAVRVFLTAEESEDVETEILCPPFLYAPVSRGDAVGTVRYRVGDAVLSETPLCAAESVPYAQAPPKSWWETAWDAISGFFGT</sequence>
<dbReference type="GO" id="GO:0009002">
    <property type="term" value="F:serine-type D-Ala-D-Ala carboxypeptidase activity"/>
    <property type="evidence" value="ECO:0007669"/>
    <property type="project" value="UniProtKB-EC"/>
</dbReference>
<dbReference type="InterPro" id="IPR012907">
    <property type="entry name" value="Peptidase_S11_C"/>
</dbReference>
<evidence type="ECO:0000256" key="4">
    <source>
        <dbReference type="ARBA" id="ARBA00012448"/>
    </source>
</evidence>
<dbReference type="InterPro" id="IPR018044">
    <property type="entry name" value="Peptidase_S11"/>
</dbReference>
<evidence type="ECO:0000256" key="13">
    <source>
        <dbReference type="PIRSR" id="PIRSR618044-1"/>
    </source>
</evidence>
<keyword evidence="7 16" id="KW-0732">Signal</keyword>